<name>A0AAV4HRU7_9GAST</name>
<dbReference type="Proteomes" id="UP000762676">
    <property type="component" value="Unassembled WGS sequence"/>
</dbReference>
<reference evidence="2 3" key="1">
    <citation type="journal article" date="2021" name="Elife">
        <title>Chloroplast acquisition without the gene transfer in kleptoplastic sea slugs, Plakobranchus ocellatus.</title>
        <authorList>
            <person name="Maeda T."/>
            <person name="Takahashi S."/>
            <person name="Yoshida T."/>
            <person name="Shimamura S."/>
            <person name="Takaki Y."/>
            <person name="Nagai Y."/>
            <person name="Toyoda A."/>
            <person name="Suzuki Y."/>
            <person name="Arimoto A."/>
            <person name="Ishii H."/>
            <person name="Satoh N."/>
            <person name="Nishiyama T."/>
            <person name="Hasebe M."/>
            <person name="Maruyama T."/>
            <person name="Minagawa J."/>
            <person name="Obokata J."/>
            <person name="Shigenobu S."/>
        </authorList>
    </citation>
    <scope>NUCLEOTIDE SEQUENCE [LARGE SCALE GENOMIC DNA]</scope>
</reference>
<evidence type="ECO:0000313" key="3">
    <source>
        <dbReference type="Proteomes" id="UP000762676"/>
    </source>
</evidence>
<dbReference type="SUPFAM" id="SSF53649">
    <property type="entry name" value="Alkaline phosphatase-like"/>
    <property type="match status" value="1"/>
</dbReference>
<dbReference type="InterPro" id="IPR032506">
    <property type="entry name" value="SGSH_C"/>
</dbReference>
<gene>
    <name evidence="2" type="ORF">ElyMa_001072300</name>
</gene>
<dbReference type="EMBL" id="BMAT01002169">
    <property type="protein sequence ID" value="GFS00470.1"/>
    <property type="molecule type" value="Genomic_DNA"/>
</dbReference>
<sequence>MTYEKRKRESQTPLGSMSFSGIWSSISETVFRFSQEDLSLGALKDSIDETPFREYVLIEYFGEAEGVVPECPSLDHRDVSESVTNVDLAPTFVDLSGSNGQPHQFDGMSFARILHSETHQFRSTVLVEYYGEEAPKVPECPQFNGQHLDVSTKL</sequence>
<protein>
    <submittedName>
        <fullName evidence="2">N-acetylglucosamine-6-sulfatase</fullName>
    </submittedName>
</protein>
<feature type="domain" description="N-sulphoglucosamine sulphohydrolase C-terminal" evidence="1">
    <location>
        <begin position="77"/>
        <end position="132"/>
    </location>
</feature>
<accession>A0AAV4HRU7</accession>
<organism evidence="2 3">
    <name type="scientific">Elysia marginata</name>
    <dbReference type="NCBI Taxonomy" id="1093978"/>
    <lineage>
        <taxon>Eukaryota</taxon>
        <taxon>Metazoa</taxon>
        <taxon>Spiralia</taxon>
        <taxon>Lophotrochozoa</taxon>
        <taxon>Mollusca</taxon>
        <taxon>Gastropoda</taxon>
        <taxon>Heterobranchia</taxon>
        <taxon>Euthyneura</taxon>
        <taxon>Panpulmonata</taxon>
        <taxon>Sacoglossa</taxon>
        <taxon>Placobranchoidea</taxon>
        <taxon>Plakobranchidae</taxon>
        <taxon>Elysia</taxon>
    </lineage>
</organism>
<dbReference type="Pfam" id="PF16347">
    <property type="entry name" value="SGSH_C"/>
    <property type="match status" value="1"/>
</dbReference>
<dbReference type="AlphaFoldDB" id="A0AAV4HRU7"/>
<keyword evidence="3" id="KW-1185">Reference proteome</keyword>
<dbReference type="InterPro" id="IPR017850">
    <property type="entry name" value="Alkaline_phosphatase_core_sf"/>
</dbReference>
<proteinExistence type="predicted"/>
<comment type="caution">
    <text evidence="2">The sequence shown here is derived from an EMBL/GenBank/DDBJ whole genome shotgun (WGS) entry which is preliminary data.</text>
</comment>
<evidence type="ECO:0000259" key="1">
    <source>
        <dbReference type="Pfam" id="PF16347"/>
    </source>
</evidence>
<evidence type="ECO:0000313" key="2">
    <source>
        <dbReference type="EMBL" id="GFS00470.1"/>
    </source>
</evidence>
<dbReference type="Gene3D" id="3.40.720.10">
    <property type="entry name" value="Alkaline Phosphatase, subunit A"/>
    <property type="match status" value="1"/>
</dbReference>